<dbReference type="GO" id="GO:0031491">
    <property type="term" value="F:nucleosome binding"/>
    <property type="evidence" value="ECO:0007669"/>
    <property type="project" value="TreeGrafter"/>
</dbReference>
<dbReference type="GO" id="GO:0008023">
    <property type="term" value="C:transcription elongation factor complex"/>
    <property type="evidence" value="ECO:0007669"/>
    <property type="project" value="TreeGrafter"/>
</dbReference>
<feature type="compositionally biased region" description="Acidic residues" evidence="6">
    <location>
        <begin position="40"/>
        <end position="77"/>
    </location>
</feature>
<dbReference type="InterPro" id="IPR035420">
    <property type="entry name" value="Spt6_SH2"/>
</dbReference>
<dbReference type="Gene3D" id="3.30.420.140">
    <property type="entry name" value="YqgF/RNase H-like domain"/>
    <property type="match status" value="1"/>
</dbReference>
<feature type="compositionally biased region" description="Basic and acidic residues" evidence="6">
    <location>
        <begin position="156"/>
        <end position="169"/>
    </location>
</feature>
<dbReference type="Pfam" id="PF14632">
    <property type="entry name" value="SPT6_acidic"/>
    <property type="match status" value="1"/>
</dbReference>
<dbReference type="Gene3D" id="1.10.150.850">
    <property type="entry name" value="Spt6, helix-hairpin-helix domain"/>
    <property type="match status" value="1"/>
</dbReference>
<dbReference type="Gene3D" id="1.10.10.2740">
    <property type="entry name" value="Spt6, Death-like domain"/>
    <property type="match status" value="1"/>
</dbReference>
<dbReference type="CDD" id="cd09928">
    <property type="entry name" value="SH2_Cterm_SPT6_like"/>
    <property type="match status" value="1"/>
</dbReference>
<dbReference type="Gene3D" id="1.10.10.650">
    <property type="entry name" value="RuvA domain 2-like"/>
    <property type="match status" value="1"/>
</dbReference>
<reference evidence="8" key="1">
    <citation type="submission" date="2018-10" db="EMBL/GenBank/DDBJ databases">
        <title>Transcriptome assembly of Aceria tosichella (Wheat curl mite) Type 2.</title>
        <authorList>
            <person name="Scully E.D."/>
            <person name="Geib S.M."/>
            <person name="Palmer N.A."/>
            <person name="Gupta A.K."/>
            <person name="Sarath G."/>
            <person name="Tatineni S."/>
        </authorList>
    </citation>
    <scope>NUCLEOTIDE SEQUENCE</scope>
    <source>
        <strain evidence="8">LincolnNE</strain>
    </source>
</reference>
<feature type="compositionally biased region" description="Acidic residues" evidence="6">
    <location>
        <begin position="88"/>
        <end position="102"/>
    </location>
</feature>
<keyword evidence="3 5" id="KW-0804">Transcription</keyword>
<dbReference type="Pfam" id="PF14639">
    <property type="entry name" value="YqgF"/>
    <property type="match status" value="1"/>
</dbReference>
<dbReference type="InterPro" id="IPR028231">
    <property type="entry name" value="Spt6_YqgF"/>
</dbReference>
<dbReference type="CDD" id="cd09918">
    <property type="entry name" value="SH2_Nterm_SPT6_like"/>
    <property type="match status" value="1"/>
</dbReference>
<keyword evidence="4 5" id="KW-0539">Nucleus</keyword>
<dbReference type="GO" id="GO:0140673">
    <property type="term" value="P:transcription elongation-coupled chromatin remodeling"/>
    <property type="evidence" value="ECO:0007669"/>
    <property type="project" value="InterPro"/>
</dbReference>
<keyword evidence="8" id="KW-0648">Protein biosynthesis</keyword>
<keyword evidence="8" id="KW-0251">Elongation factor</keyword>
<dbReference type="GO" id="GO:0003677">
    <property type="term" value="F:DNA binding"/>
    <property type="evidence" value="ECO:0007669"/>
    <property type="project" value="InterPro"/>
</dbReference>
<dbReference type="InterPro" id="IPR028083">
    <property type="entry name" value="Spt6_acidic_N_dom"/>
</dbReference>
<feature type="compositionally biased region" description="Polar residues" evidence="6">
    <location>
        <begin position="501"/>
        <end position="511"/>
    </location>
</feature>
<evidence type="ECO:0000256" key="4">
    <source>
        <dbReference type="ARBA" id="ARBA00023242"/>
    </source>
</evidence>
<organism evidence="8">
    <name type="scientific">Aceria tosichella</name>
    <name type="common">wheat curl mite</name>
    <dbReference type="NCBI Taxonomy" id="561515"/>
    <lineage>
        <taxon>Eukaryota</taxon>
        <taxon>Metazoa</taxon>
        <taxon>Ecdysozoa</taxon>
        <taxon>Arthropoda</taxon>
        <taxon>Chelicerata</taxon>
        <taxon>Arachnida</taxon>
        <taxon>Acari</taxon>
        <taxon>Acariformes</taxon>
        <taxon>Trombidiformes</taxon>
        <taxon>Prostigmata</taxon>
        <taxon>Eupodina</taxon>
        <taxon>Eriophyoidea</taxon>
        <taxon>Eriophyidae</taxon>
        <taxon>Eriophyinae</taxon>
        <taxon>Aceriini</taxon>
        <taxon>Aceria</taxon>
    </lineage>
</organism>
<dbReference type="GO" id="GO:0034728">
    <property type="term" value="P:nucleosome organization"/>
    <property type="evidence" value="ECO:0007669"/>
    <property type="project" value="TreeGrafter"/>
</dbReference>
<feature type="domain" description="S1 motif" evidence="7">
    <location>
        <begin position="1288"/>
        <end position="1343"/>
    </location>
</feature>
<dbReference type="Gene3D" id="2.40.50.140">
    <property type="entry name" value="Nucleic acid-binding proteins"/>
    <property type="match status" value="1"/>
</dbReference>
<dbReference type="PIRSF" id="PIRSF036947">
    <property type="entry name" value="Spt6"/>
    <property type="match status" value="1"/>
</dbReference>
<dbReference type="InterPro" id="IPR035019">
    <property type="entry name" value="Spt6_SH2_N"/>
</dbReference>
<dbReference type="PROSITE" id="PS50126">
    <property type="entry name" value="S1"/>
    <property type="match status" value="1"/>
</dbReference>
<dbReference type="FunFam" id="3.30.505.10:FF:000030">
    <property type="entry name" value="Transcription elongation factor spt6"/>
    <property type="match status" value="1"/>
</dbReference>
<dbReference type="Gene3D" id="3.30.505.10">
    <property type="entry name" value="SH2 domain"/>
    <property type="match status" value="2"/>
</dbReference>
<accession>A0A6G1SDB0</accession>
<dbReference type="EMBL" id="GGYP01003713">
    <property type="protein sequence ID" value="MDE48484.1"/>
    <property type="molecule type" value="Transcribed_RNA"/>
</dbReference>
<dbReference type="InterPro" id="IPR012340">
    <property type="entry name" value="NA-bd_OB-fold"/>
</dbReference>
<dbReference type="SUPFAM" id="SSF158832">
    <property type="entry name" value="Tex N-terminal region-like"/>
    <property type="match status" value="1"/>
</dbReference>
<dbReference type="InterPro" id="IPR017072">
    <property type="entry name" value="TF_Spt6"/>
</dbReference>
<dbReference type="Pfam" id="PF14633">
    <property type="entry name" value="SH2_2"/>
    <property type="match status" value="1"/>
</dbReference>
<feature type="compositionally biased region" description="Acidic residues" evidence="6">
    <location>
        <begin position="170"/>
        <end position="192"/>
    </location>
</feature>
<feature type="compositionally biased region" description="Acidic residues" evidence="6">
    <location>
        <begin position="544"/>
        <end position="556"/>
    </location>
</feature>
<protein>
    <submittedName>
        <fullName evidence="8">Transcription elongation factor SPT6</fullName>
    </submittedName>
</protein>
<proteinExistence type="inferred from homology"/>
<feature type="compositionally biased region" description="Basic residues" evidence="6">
    <location>
        <begin position="111"/>
        <end position="121"/>
    </location>
</feature>
<evidence type="ECO:0000259" key="7">
    <source>
        <dbReference type="PROSITE" id="PS50126"/>
    </source>
</evidence>
<dbReference type="PANTHER" id="PTHR10145:SF6">
    <property type="entry name" value="TRANSCRIPTION ELONGATION FACTOR SPT6"/>
    <property type="match status" value="1"/>
</dbReference>
<dbReference type="Pfam" id="PF22706">
    <property type="entry name" value="Tex_central_region"/>
    <property type="match status" value="1"/>
</dbReference>
<evidence type="ECO:0000256" key="1">
    <source>
        <dbReference type="ARBA" id="ARBA00004123"/>
    </source>
</evidence>
<feature type="compositionally biased region" description="Basic residues" evidence="6">
    <location>
        <begin position="25"/>
        <end position="34"/>
    </location>
</feature>
<dbReference type="SUPFAM" id="SSF50249">
    <property type="entry name" value="Nucleic acid-binding proteins"/>
    <property type="match status" value="1"/>
</dbReference>
<comment type="function">
    <text evidence="5">Histone H3-H4 chaperone that plays a role in maintenance of chromatin structure during RNA polymerase II transcription elongation.</text>
</comment>
<dbReference type="InterPro" id="IPR023319">
    <property type="entry name" value="Tex-like_HTH_dom_sf"/>
</dbReference>
<dbReference type="SUPFAM" id="SSF47781">
    <property type="entry name" value="RuvA domain 2-like"/>
    <property type="match status" value="2"/>
</dbReference>
<dbReference type="SUPFAM" id="SSF53098">
    <property type="entry name" value="Ribonuclease H-like"/>
    <property type="match status" value="1"/>
</dbReference>
<dbReference type="Pfam" id="PF00575">
    <property type="entry name" value="S1"/>
    <property type="match status" value="1"/>
</dbReference>
<evidence type="ECO:0000256" key="6">
    <source>
        <dbReference type="SAM" id="MobiDB-lite"/>
    </source>
</evidence>
<dbReference type="FunFam" id="1.10.10.2740:FF:000002">
    <property type="entry name" value="Transcription elongation factor Spt6"/>
    <property type="match status" value="1"/>
</dbReference>
<dbReference type="InterPro" id="IPR037027">
    <property type="entry name" value="YqgF/RNaseH-like_dom_sf"/>
</dbReference>
<evidence type="ECO:0000256" key="3">
    <source>
        <dbReference type="ARBA" id="ARBA00023163"/>
    </source>
</evidence>
<dbReference type="GO" id="GO:0003746">
    <property type="term" value="F:translation elongation factor activity"/>
    <property type="evidence" value="ECO:0007669"/>
    <property type="project" value="UniProtKB-KW"/>
</dbReference>
<evidence type="ECO:0000256" key="2">
    <source>
        <dbReference type="ARBA" id="ARBA00009253"/>
    </source>
</evidence>
<comment type="similarity">
    <text evidence="2 5">Belongs to the SPT6 family.</text>
</comment>
<comment type="subcellular location">
    <subcellularLocation>
        <location evidence="1 5">Nucleus</location>
    </subcellularLocation>
</comment>
<dbReference type="SUPFAM" id="SSF55550">
    <property type="entry name" value="SH2 domain"/>
    <property type="match status" value="1"/>
</dbReference>
<dbReference type="InterPro" id="IPR012337">
    <property type="entry name" value="RNaseH-like_sf"/>
</dbReference>
<dbReference type="PANTHER" id="PTHR10145">
    <property type="entry name" value="TRANSCRIPTION ELONGATION FACTOR SPT6"/>
    <property type="match status" value="1"/>
</dbReference>
<dbReference type="InterPro" id="IPR042066">
    <property type="entry name" value="Spt6_death-like"/>
</dbReference>
<feature type="region of interest" description="Disordered" evidence="6">
    <location>
        <begin position="487"/>
        <end position="558"/>
    </location>
</feature>
<feature type="compositionally biased region" description="Acidic residues" evidence="6">
    <location>
        <begin position="1"/>
        <end position="19"/>
    </location>
</feature>
<dbReference type="InterPro" id="IPR032706">
    <property type="entry name" value="Spt6_HHH"/>
</dbReference>
<evidence type="ECO:0000313" key="8">
    <source>
        <dbReference type="EMBL" id="MDE48484.1"/>
    </source>
</evidence>
<dbReference type="InterPro" id="IPR028088">
    <property type="entry name" value="Spt6_HTH_DNA-bd_dom"/>
</dbReference>
<dbReference type="InterPro" id="IPR036860">
    <property type="entry name" value="SH2_dom_sf"/>
</dbReference>
<dbReference type="GO" id="GO:0042393">
    <property type="term" value="F:histone binding"/>
    <property type="evidence" value="ECO:0007669"/>
    <property type="project" value="TreeGrafter"/>
</dbReference>
<evidence type="ECO:0000256" key="5">
    <source>
        <dbReference type="PIRNR" id="PIRNR036947"/>
    </source>
</evidence>
<name>A0A6G1SDB0_9ACAR</name>
<gene>
    <name evidence="8" type="primary">Spt6</name>
    <name evidence="8" type="ORF">g.10657</name>
</gene>
<dbReference type="InterPro" id="IPR055179">
    <property type="entry name" value="Tex-like_central_region"/>
</dbReference>
<feature type="region of interest" description="Disordered" evidence="6">
    <location>
        <begin position="1"/>
        <end position="212"/>
    </location>
</feature>
<dbReference type="InterPro" id="IPR003029">
    <property type="entry name" value="S1_domain"/>
</dbReference>
<sequence length="1595" mass="184793">MADFIDDEASEVSSSDEEIDDRRGGGGKKKKPIKSRVEEDSSEEDEEDDDEAEEEMRDLINDEEEEEDDDDDEESGDEAAGAKRSHDSEDESSSLEDDDLDLIQENLGVRINKKKKFKRIRKLDDDDSEEEHDEGKKIQNELFGPEELLDSDDEEVQKQRSRPAEKDLDLDVDEEYEDDSDSEDNFIVDDNDQPVNARKPKRKGARHSDSAMQQAQEIFGVDFDFDDVADDYDEYGVDAGYEDEYEDEETGEIKTRRKKSTKKTIYDIYEPAELERSHLTDYDQQIRAKDVPERFQLRSVPVTEANDQEIIEEADWIFRNAFDQKTISLQEPANAPIAGKHFETVKEEIEYALKCIRNEKLEVPFIASYRREYVPTLAPVLDDKRDSNDSRSYKDLWTIYNYDEQWCKLQASKKTIEGLYIDMRNYLESKPDDPRIRKISDSDLERIHCARTLNDVEDCRLHFKLYYSQLITEMRLYTLEKKIQQQKEERATRQQLRKNKPTQNGRSSEGGEQNDKDGNEEDADFNRQEAEDDEEGGDNNKNDQEEEEEEPAETEEEKLYKRLAKFKISTSRDIYHSARENYIGEFVKKFGLTPEQFGENLREDYQKNSVSQHYTRPLDEAASHVQPGTRFMTKEEVLDAAKLMYSREISCDPLVRQTIRRYYFENAVINVKPTPQGLDEIDENHPCSLLKFLRNLPVSKLECDQFLHLSNAEKDKLLEIRFSIEPVIDVKGHLSPYHESLKALFYSDFSSIVTKEWNELRDEAIKSAMEKFILPSLEKQLRERLIREAQDKIIKTSREKLFDSLNIAPWSPEDDRFEMHEEFATRYGIRICGFTFDPDGESPCFAVIIDAEGELIDHIRLPYLNIRKRHDKMSAIDKENHAKDRVKFKQFIINKKPHAVALAAETIQTKYICQHLAQILDELHAHDELPLIPIQIVNNELSSIYMNLKRAKEEFSEFPPLLLQAVSLARKLNDPLSEFAKLCTPDDDILCLHFDVLQQDLPKHEFVNQLYQEFVTRTNAVGVDPNRVIAHPHTTNIVQFLAGLGPRKGAHLLRSIRKSSTGGQLVSRQQLVKELGMTSNIFINCAGFIKLDTATLADDFPDEHISQFDSTRIHPSSYGFAKKIAVDANTEGDDEGDISDESATQAIATIFEHPERLDDLDLIAFAEELEKVGSGKKSYTLQMIRAEFQNPYKDTRRPYGQGPTPEEVFHMLLKETPKTFYVGKLVTCQVVALLRKKPTPAQQDLANPVKIEGTDLWRCPFCMREDFPDLSVVWHHYDNQDCPGYAIGVRCKLDNGLFGFVPTKFISDKEVTDPAERVQVGRTIYARVLKVDSDKFSCELTCRTSDLVDENYKLKPRPGEYYDFESEARMKQERRAKANRNTRRPYCKRVIVHPAFENIDCKTCEKKLAEMEQGHAIIRPSSQGQNYLTVSWKVTDHIYQHVTIREEGKANAFSLGHQLFIENESYEDLDEIIARFIQPMASYAREILMYKYHFSLQPGVDEVDLMKETLFQAKNTSPGSLPYRFCASSKIPGKFLLGYMPKDKPKIEYLTVTPRGFRFRTYYFKNLLSLIKWFKENFKWNQNVMSIHGSVPMSQ</sequence>
<dbReference type="Gene3D" id="1.10.3500.10">
    <property type="entry name" value="Tex N-terminal region-like"/>
    <property type="match status" value="1"/>
</dbReference>
<dbReference type="Pfam" id="PF14635">
    <property type="entry name" value="HHH_7"/>
    <property type="match status" value="1"/>
</dbReference>
<dbReference type="Pfam" id="PF14641">
    <property type="entry name" value="HTH_44"/>
    <property type="match status" value="1"/>
</dbReference>
<dbReference type="InterPro" id="IPR035018">
    <property type="entry name" value="Spt6_SH2_C"/>
</dbReference>
<dbReference type="InterPro" id="IPR010994">
    <property type="entry name" value="RuvA_2-like"/>
</dbReference>
<dbReference type="InterPro" id="IPR023323">
    <property type="entry name" value="Tex-like_dom_sf"/>
</dbReference>